<evidence type="ECO:0000313" key="2">
    <source>
        <dbReference type="Proteomes" id="UP000518266"/>
    </source>
</evidence>
<dbReference type="AlphaFoldDB" id="A0A7J5ZDJ0"/>
<comment type="caution">
    <text evidence="1">The sequence shown here is derived from an EMBL/GenBank/DDBJ whole genome shotgun (WGS) entry which is preliminary data.</text>
</comment>
<organism evidence="1 2">
    <name type="scientific">Dissostichus mawsoni</name>
    <name type="common">Antarctic cod</name>
    <dbReference type="NCBI Taxonomy" id="36200"/>
    <lineage>
        <taxon>Eukaryota</taxon>
        <taxon>Metazoa</taxon>
        <taxon>Chordata</taxon>
        <taxon>Craniata</taxon>
        <taxon>Vertebrata</taxon>
        <taxon>Euteleostomi</taxon>
        <taxon>Actinopterygii</taxon>
        <taxon>Neopterygii</taxon>
        <taxon>Teleostei</taxon>
        <taxon>Neoteleostei</taxon>
        <taxon>Acanthomorphata</taxon>
        <taxon>Eupercaria</taxon>
        <taxon>Perciformes</taxon>
        <taxon>Notothenioidei</taxon>
        <taxon>Nototheniidae</taxon>
        <taxon>Dissostichus</taxon>
    </lineage>
</organism>
<dbReference type="EMBL" id="JAAKFY010000002">
    <property type="protein sequence ID" value="KAF3859884.1"/>
    <property type="molecule type" value="Genomic_DNA"/>
</dbReference>
<reference evidence="1 2" key="1">
    <citation type="submission" date="2020-03" db="EMBL/GenBank/DDBJ databases">
        <title>Dissostichus mawsoni Genome sequencing and assembly.</title>
        <authorList>
            <person name="Park H."/>
        </authorList>
    </citation>
    <scope>NUCLEOTIDE SEQUENCE [LARGE SCALE GENOMIC DNA]</scope>
    <source>
        <strain evidence="1">DM0001</strain>
        <tissue evidence="1">Muscle</tissue>
    </source>
</reference>
<name>A0A7J5ZDJ0_DISMA</name>
<feature type="non-terminal residue" evidence="1">
    <location>
        <position position="1"/>
    </location>
</feature>
<accession>A0A7J5ZDJ0</accession>
<protein>
    <submittedName>
        <fullName evidence="1">Uncharacterized protein</fullName>
    </submittedName>
</protein>
<evidence type="ECO:0000313" key="1">
    <source>
        <dbReference type="EMBL" id="KAF3859884.1"/>
    </source>
</evidence>
<sequence length="130" mass="14374">MRAKTLALQRLQRAVPLPREGTAVFTARTPRSSGPEGPLVSAGGSDVAPDPCRLQLWVWPDPLLSDCIEPVRRTILNARAPSTRRQYENSGNCFLTGAKGEMRTQYIARCLLPLSSCSPPGRRPVSRYRQ</sequence>
<dbReference type="Proteomes" id="UP000518266">
    <property type="component" value="Unassembled WGS sequence"/>
</dbReference>
<gene>
    <name evidence="1" type="ORF">F7725_000139</name>
</gene>
<proteinExistence type="predicted"/>
<keyword evidence="2" id="KW-1185">Reference proteome</keyword>